<dbReference type="RefSeq" id="WP_210806230.1">
    <property type="nucleotide sequence ID" value="NZ_JAGQDG010000001.1"/>
</dbReference>
<sequence length="395" mass="41910">MNLNAESFRFKPSAAHAELAALEAVVDQGSLFAAWNPNDPNTALKPGMKVMFFGTAEGCTANTQGPLQAIPNTRLAELAELTGLAVNAVSDRLTWTPSGDVDGCESSTRSRAGGSSVFVNADNQKGAVALVTTSGPQADGRAPFLGPFNAQGQNGQGANAYISGSFVNFRQPWWKADPLQPWLTSGTARIQSVQSVGGVRVPSASSVVVQAKQQMMATFLNTSCARELSAQGKPCQIQYLFNTSIQRSGVSDWSLVDWFNKPGIWFDPAQGNIPVVDGPVPSAGRAAIEPTMGVALYSSQGSSTQYRAFAGRTFDVTITFEQLKHVLRYTTAKATSSALETLSDAQLRSEWGTGWDQPSAWVLLSADIGQEVYNPAAGLRVEIAGGFSSMFVGPQ</sequence>
<evidence type="ECO:0000313" key="2">
    <source>
        <dbReference type="Proteomes" id="UP000672097"/>
    </source>
</evidence>
<dbReference type="Proteomes" id="UP000672097">
    <property type="component" value="Unassembled WGS sequence"/>
</dbReference>
<comment type="caution">
    <text evidence="1">The sequence shown here is derived from an EMBL/GenBank/DDBJ whole genome shotgun (WGS) entry which is preliminary data.</text>
</comment>
<protein>
    <submittedName>
        <fullName evidence="1">Uncharacterized protein</fullName>
    </submittedName>
</protein>
<name>A0ABS5DTE5_9BURK</name>
<gene>
    <name evidence="1" type="ORF">KAK11_03630</name>
</gene>
<evidence type="ECO:0000313" key="1">
    <source>
        <dbReference type="EMBL" id="MBQ0934408.1"/>
    </source>
</evidence>
<organism evidence="1 2">
    <name type="scientific">Ideonella paludis</name>
    <dbReference type="NCBI Taxonomy" id="1233411"/>
    <lineage>
        <taxon>Bacteria</taxon>
        <taxon>Pseudomonadati</taxon>
        <taxon>Pseudomonadota</taxon>
        <taxon>Betaproteobacteria</taxon>
        <taxon>Burkholderiales</taxon>
        <taxon>Sphaerotilaceae</taxon>
        <taxon>Ideonella</taxon>
    </lineage>
</organism>
<accession>A0ABS5DTE5</accession>
<keyword evidence="2" id="KW-1185">Reference proteome</keyword>
<dbReference type="EMBL" id="JAGQDG010000001">
    <property type="protein sequence ID" value="MBQ0934408.1"/>
    <property type="molecule type" value="Genomic_DNA"/>
</dbReference>
<proteinExistence type="predicted"/>
<reference evidence="1 2" key="1">
    <citation type="submission" date="2021-04" db="EMBL/GenBank/DDBJ databases">
        <title>The genome sequence of type strain Ideonella paludis KCTC 32238.</title>
        <authorList>
            <person name="Liu Y."/>
        </authorList>
    </citation>
    <scope>NUCLEOTIDE SEQUENCE [LARGE SCALE GENOMIC DNA]</scope>
    <source>
        <strain evidence="1 2">KCTC 32238</strain>
    </source>
</reference>